<dbReference type="InterPro" id="IPR016047">
    <property type="entry name" value="M23ase_b-sheet_dom"/>
</dbReference>
<evidence type="ECO:0000256" key="2">
    <source>
        <dbReference type="SAM" id="Phobius"/>
    </source>
</evidence>
<dbReference type="EMBL" id="CP029210">
    <property type="protein sequence ID" value="AWI54394.1"/>
    <property type="molecule type" value="Genomic_DNA"/>
</dbReference>
<feature type="region of interest" description="Disordered" evidence="1">
    <location>
        <begin position="307"/>
        <end position="327"/>
    </location>
</feature>
<dbReference type="FunFam" id="2.70.70.10:FF:000006">
    <property type="entry name" value="M23 family peptidase"/>
    <property type="match status" value="1"/>
</dbReference>
<evidence type="ECO:0000313" key="5">
    <source>
        <dbReference type="Proteomes" id="UP000244892"/>
    </source>
</evidence>
<dbReference type="CDD" id="cd12797">
    <property type="entry name" value="M23_peptidase"/>
    <property type="match status" value="1"/>
</dbReference>
<keyword evidence="2" id="KW-1133">Transmembrane helix</keyword>
<protein>
    <submittedName>
        <fullName evidence="4">Peptidase M23</fullName>
    </submittedName>
</protein>
<dbReference type="Pfam" id="PF01551">
    <property type="entry name" value="Peptidase_M23"/>
    <property type="match status" value="1"/>
</dbReference>
<keyword evidence="2" id="KW-0812">Transmembrane</keyword>
<dbReference type="InterPro" id="IPR011055">
    <property type="entry name" value="Dup_hybrid_motif"/>
</dbReference>
<gene>
    <name evidence="4" type="ORF">DEH84_13895</name>
</gene>
<evidence type="ECO:0000256" key="1">
    <source>
        <dbReference type="SAM" id="MobiDB-lite"/>
    </source>
</evidence>
<dbReference type="PANTHER" id="PTHR21666:SF291">
    <property type="entry name" value="STAGE II SPORULATION PROTEIN Q"/>
    <property type="match status" value="1"/>
</dbReference>
<dbReference type="SUPFAM" id="SSF51261">
    <property type="entry name" value="Duplicated hybrid motif"/>
    <property type="match status" value="1"/>
</dbReference>
<dbReference type="RefSeq" id="WP_109037390.1">
    <property type="nucleotide sequence ID" value="NZ_CP029210.1"/>
</dbReference>
<proteinExistence type="predicted"/>
<dbReference type="GO" id="GO:0004222">
    <property type="term" value="F:metalloendopeptidase activity"/>
    <property type="evidence" value="ECO:0007669"/>
    <property type="project" value="TreeGrafter"/>
</dbReference>
<accession>A0A2U8FVG2</accession>
<dbReference type="Proteomes" id="UP000244892">
    <property type="component" value="Chromosome"/>
</dbReference>
<dbReference type="AlphaFoldDB" id="A0A2U8FVG2"/>
<evidence type="ECO:0000313" key="4">
    <source>
        <dbReference type="EMBL" id="AWI54394.1"/>
    </source>
</evidence>
<dbReference type="OrthoDB" id="9815245at2"/>
<dbReference type="KEGG" id="aon:DEH84_13895"/>
<keyword evidence="2" id="KW-0472">Membrane</keyword>
<dbReference type="PANTHER" id="PTHR21666">
    <property type="entry name" value="PEPTIDASE-RELATED"/>
    <property type="match status" value="1"/>
</dbReference>
<dbReference type="InterPro" id="IPR050570">
    <property type="entry name" value="Cell_wall_metabolism_enzyme"/>
</dbReference>
<reference evidence="4 5" key="1">
    <citation type="submission" date="2018-05" db="EMBL/GenBank/DDBJ databases">
        <title>complete genome sequence of Aquabacterium olei NBRC 110486.</title>
        <authorList>
            <person name="Tang B."/>
            <person name="Chang J."/>
            <person name="Zhang L."/>
            <person name="Yang H."/>
        </authorList>
    </citation>
    <scope>NUCLEOTIDE SEQUENCE [LARGE SCALE GENOMIC DNA]</scope>
    <source>
        <strain evidence="4 5">NBRC 110486</strain>
    </source>
</reference>
<dbReference type="Gene3D" id="2.70.70.10">
    <property type="entry name" value="Glucose Permease (Domain IIA)"/>
    <property type="match status" value="1"/>
</dbReference>
<sequence>MQILITTSALSRPRIVQFTPWGLVLTLLALAIPMMVLSLALYHAVVLKAAHERWPVISEAVRYFERQDRAQRDRYVRENLDAMAEKVGDLQARLLRLETVSERVAGMAGIKPDELKRMEAAPAGPAGGPLVSLREPRASAASLDDLSHSLDHLQSLSDRHADVFTLIESRLFEKRLEALMVPSSAPVNGPVGSGFGFRSDPFTGRPALHTGLDYPADVGTPILAAAGGVVVSAGPHPQYGLLVEIEHGKGLMTRYAHTSRMLVKQGDIVKRGQQVAEVGNTGRSTGPHLHFEVLVEGVQQNPAKFLAQQGGTPVAPRVAGARPMQLQ</sequence>
<feature type="transmembrane region" description="Helical" evidence="2">
    <location>
        <begin position="21"/>
        <end position="45"/>
    </location>
</feature>
<organism evidence="4 5">
    <name type="scientific">Aquabacterium olei</name>
    <dbReference type="NCBI Taxonomy" id="1296669"/>
    <lineage>
        <taxon>Bacteria</taxon>
        <taxon>Pseudomonadati</taxon>
        <taxon>Pseudomonadota</taxon>
        <taxon>Betaproteobacteria</taxon>
        <taxon>Burkholderiales</taxon>
        <taxon>Aquabacterium</taxon>
    </lineage>
</organism>
<name>A0A2U8FVG2_9BURK</name>
<keyword evidence="5" id="KW-1185">Reference proteome</keyword>
<feature type="domain" description="M23ase beta-sheet core" evidence="3">
    <location>
        <begin position="208"/>
        <end position="302"/>
    </location>
</feature>
<evidence type="ECO:0000259" key="3">
    <source>
        <dbReference type="Pfam" id="PF01551"/>
    </source>
</evidence>